<dbReference type="GO" id="GO:0003899">
    <property type="term" value="F:DNA-directed RNA polymerase activity"/>
    <property type="evidence" value="ECO:0007669"/>
    <property type="project" value="UniProtKB-UniRule"/>
</dbReference>
<protein>
    <recommendedName>
        <fullName evidence="8">DNA-directed RNA polymerase subunit beta'</fullName>
        <ecNumber evidence="8">2.7.7.6</ecNumber>
    </recommendedName>
    <alternativeName>
        <fullName evidence="8">PEP</fullName>
    </alternativeName>
    <alternativeName>
        <fullName evidence="8">Plastid-encoded RNA polymerase subunit beta'</fullName>
        <shortName evidence="8">RNA polymerase subunit beta'</shortName>
    </alternativeName>
</protein>
<evidence type="ECO:0000259" key="10">
    <source>
        <dbReference type="SMART" id="SM00663"/>
    </source>
</evidence>
<evidence type="ECO:0000256" key="6">
    <source>
        <dbReference type="ARBA" id="ARBA00023163"/>
    </source>
</evidence>
<evidence type="ECO:0000256" key="8">
    <source>
        <dbReference type="HAMAP-Rule" id="MF_01323"/>
    </source>
</evidence>
<evidence type="ECO:0000256" key="1">
    <source>
        <dbReference type="ARBA" id="ARBA00004026"/>
    </source>
</evidence>
<evidence type="ECO:0000256" key="5">
    <source>
        <dbReference type="ARBA" id="ARBA00022695"/>
    </source>
</evidence>
<dbReference type="HAMAP" id="MF_01323">
    <property type="entry name" value="RNApol_bact_RpoC1"/>
    <property type="match status" value="1"/>
</dbReference>
<keyword evidence="3 8" id="KW-0240">DNA-directed RNA polymerase</keyword>
<dbReference type="Gene3D" id="1.10.40.90">
    <property type="match status" value="1"/>
</dbReference>
<dbReference type="GO" id="GO:0000428">
    <property type="term" value="C:DNA-directed RNA polymerase complex"/>
    <property type="evidence" value="ECO:0007669"/>
    <property type="project" value="UniProtKB-KW"/>
</dbReference>
<keyword evidence="4 8" id="KW-0808">Transferase</keyword>
<evidence type="ECO:0000256" key="2">
    <source>
        <dbReference type="ARBA" id="ARBA00007207"/>
    </source>
</evidence>
<dbReference type="InterPro" id="IPR034678">
    <property type="entry name" value="RNApol_RpoC1"/>
</dbReference>
<comment type="similarity">
    <text evidence="2 8">Belongs to the RNA polymerase beta' chain family. RpoC1 subfamily.</text>
</comment>
<comment type="subcellular location">
    <subcellularLocation>
        <location evidence="8">Plastid</location>
        <location evidence="8">Chloroplast</location>
    </subcellularLocation>
</comment>
<feature type="domain" description="RNA polymerase N-terminal" evidence="10">
    <location>
        <begin position="261"/>
        <end position="542"/>
    </location>
</feature>
<organism evidence="11">
    <name type="scientific">Radula japonica</name>
    <dbReference type="NCBI Taxonomy" id="1068553"/>
    <lineage>
        <taxon>Eukaryota</taxon>
        <taxon>Viridiplantae</taxon>
        <taxon>Streptophyta</taxon>
        <taxon>Embryophyta</taxon>
        <taxon>Marchantiophyta</taxon>
        <taxon>Jungermanniopsida</taxon>
        <taxon>Jungermanniidae</taxon>
        <taxon>Porellales</taxon>
        <taxon>Radulineae</taxon>
        <taxon>Radulaceae</taxon>
        <taxon>Radula</taxon>
        <taxon>Radula subgen. Radula</taxon>
    </lineage>
</organism>
<dbReference type="Pfam" id="PF04983">
    <property type="entry name" value="RNA_pol_Rpb1_3"/>
    <property type="match status" value="1"/>
</dbReference>
<keyword evidence="8" id="KW-0479">Metal-binding</keyword>
<feature type="binding site" evidence="8">
    <location>
        <position position="488"/>
    </location>
    <ligand>
        <name>Mg(2+)</name>
        <dbReference type="ChEBI" id="CHEBI:18420"/>
    </ligand>
</feature>
<dbReference type="GO" id="GO:0009507">
    <property type="term" value="C:chloroplast"/>
    <property type="evidence" value="ECO:0007669"/>
    <property type="project" value="UniProtKB-SubCell"/>
</dbReference>
<dbReference type="InterPro" id="IPR000722">
    <property type="entry name" value="RNA_pol_asu"/>
</dbReference>
<dbReference type="InterPro" id="IPR044893">
    <property type="entry name" value="RNA_pol_Rpb1_clamp_domain"/>
</dbReference>
<feature type="binding site" evidence="8">
    <location>
        <position position="492"/>
    </location>
    <ligand>
        <name>Mg(2+)</name>
        <dbReference type="ChEBI" id="CHEBI:18420"/>
    </ligand>
</feature>
<dbReference type="AlphaFoldDB" id="A0A4Y5P5X5"/>
<keyword evidence="5 8" id="KW-0548">Nucleotidyltransferase</keyword>
<evidence type="ECO:0000256" key="4">
    <source>
        <dbReference type="ARBA" id="ARBA00022679"/>
    </source>
</evidence>
<name>A0A4Y5P5X5_9MARC</name>
<dbReference type="Pfam" id="PF00623">
    <property type="entry name" value="RNA_pol_Rpb1_2"/>
    <property type="match status" value="1"/>
</dbReference>
<comment type="cofactor">
    <cofactor evidence="8">
        <name>Mg(2+)</name>
        <dbReference type="ChEBI" id="CHEBI:18420"/>
    </cofactor>
    <text evidence="8">Binds 1 Mg(2+) ion per subunit.</text>
</comment>
<dbReference type="EMBL" id="MH064508">
    <property type="protein sequence ID" value="QCW58653.1"/>
    <property type="molecule type" value="Genomic_DNA"/>
</dbReference>
<proteinExistence type="inferred from homology"/>
<dbReference type="InterPro" id="IPR042102">
    <property type="entry name" value="RNA_pol_Rpb1_3_sf"/>
</dbReference>
<dbReference type="EC" id="2.7.7.6" evidence="8"/>
<keyword evidence="8" id="KW-0460">Magnesium</keyword>
<evidence type="ECO:0000313" key="11">
    <source>
        <dbReference type="EMBL" id="QCW58653.1"/>
    </source>
</evidence>
<dbReference type="PANTHER" id="PTHR19376:SF54">
    <property type="entry name" value="DNA-DIRECTED RNA POLYMERASE SUBUNIT BETA"/>
    <property type="match status" value="1"/>
</dbReference>
<gene>
    <name evidence="8 11" type="primary">rpoC1</name>
</gene>
<dbReference type="InterPro" id="IPR007080">
    <property type="entry name" value="RNA_pol_Rpb1_1"/>
</dbReference>
<dbReference type="SUPFAM" id="SSF64484">
    <property type="entry name" value="beta and beta-prime subunits of DNA dependent RNA-polymerase"/>
    <property type="match status" value="1"/>
</dbReference>
<dbReference type="RefSeq" id="YP_009667877.1">
    <property type="nucleotide sequence ID" value="NC_043781.1"/>
</dbReference>
<dbReference type="Gene3D" id="2.40.40.20">
    <property type="match status" value="1"/>
</dbReference>
<dbReference type="GO" id="GO:0000287">
    <property type="term" value="F:magnesium ion binding"/>
    <property type="evidence" value="ECO:0007669"/>
    <property type="project" value="UniProtKB-UniRule"/>
</dbReference>
<comment type="cofactor">
    <cofactor evidence="8">
        <name>Zn(2+)</name>
        <dbReference type="ChEBI" id="CHEBI:29105"/>
    </cofactor>
    <text evidence="8">Binds 1 Zn(2+) ion per subunit.</text>
</comment>
<keyword evidence="11" id="KW-0934">Plastid</keyword>
<dbReference type="SMART" id="SM00663">
    <property type="entry name" value="RPOLA_N"/>
    <property type="match status" value="1"/>
</dbReference>
<dbReference type="Gene3D" id="1.10.274.100">
    <property type="entry name" value="RNA polymerase Rpb1, domain 3"/>
    <property type="match status" value="1"/>
</dbReference>
<feature type="binding site" evidence="8">
    <location>
        <position position="86"/>
    </location>
    <ligand>
        <name>Zn(2+)</name>
        <dbReference type="ChEBI" id="CHEBI:29105"/>
    </ligand>
</feature>
<dbReference type="Gene3D" id="4.10.860.120">
    <property type="entry name" value="RNA polymerase II, clamp domain"/>
    <property type="match status" value="1"/>
</dbReference>
<dbReference type="InterPro" id="IPR007066">
    <property type="entry name" value="RNA_pol_Rpb1_3"/>
</dbReference>
<keyword evidence="11" id="KW-0150">Chloroplast</keyword>
<accession>A0A4Y5P5X5</accession>
<keyword evidence="6 8" id="KW-0804">Transcription</keyword>
<sequence length="674" mass="78127">MTYQKKYQHLRIDLASPEQIRNWAERILPNGEIIGKITKPYTLHYKTHKPERDGLFCERVFGPIKSGFCICGKLQGIENKRNIKFCEHCGVDFAESRTRRYRMGYIELACPVTHIWYLKHLPSCIANILAKPLKELESLVYCDLFIAGPTNEKPTLLKLQGLFKYEDQSWRNILPRFFSYRGFEVFQKREIATGGDAIKKQLMNLNLQNVLSRLYLEWKNLSEQKSIGNNWEDRKIQRKKDLLIRRIKLAKHFIQTKIKPEWMILSNLPVLPPELRPMIELGEGDLITSDLNELYRRVIYRNNTLFDFLIRSDSTPGGLIVCQKRLVQEAVDALIDNGIRGQLMKDGNNRAYKSFSNLIQGKQGRFRENLLGKRVDYSGRSVIVVGPYLSLHQCGIPREIAIELFQAFVIRGLIGQNFASNFRIAKTMIQNEKPIIWKILQKTMEEHPILLNRAPTLHRLGIQAFQPIITNGRAIHLHPLVCSGFNADFDGDQMAIHVPLSLEAQTEARLLMLSPRNLISPATGEPISIPSQDMLLGLYISTIKNYKGIYGNRYHPFTNNSNTINKILKIPYFYSYDDVLRALRQKKIKLQSFLWLQCRNNLQIVTSKFQEEPIEIRYKSLANLSQIYENYQINKNKDGKIINIYIYTTAGRVLFNQQIDEAIQGTYKVSSKRK</sequence>
<geneLocation type="chloroplast" evidence="11"/>
<evidence type="ECO:0000256" key="3">
    <source>
        <dbReference type="ARBA" id="ARBA00022478"/>
    </source>
</evidence>
<evidence type="ECO:0000256" key="7">
    <source>
        <dbReference type="ARBA" id="ARBA00048552"/>
    </source>
</evidence>
<dbReference type="GO" id="GO:0008270">
    <property type="term" value="F:zinc ion binding"/>
    <property type="evidence" value="ECO:0007669"/>
    <property type="project" value="UniProtKB-UniRule"/>
</dbReference>
<reference evidence="11" key="1">
    <citation type="submission" date="2018-03" db="EMBL/GenBank/DDBJ databases">
        <title>Exploring the plastid DNA sequence disparity of liverworts.</title>
        <authorList>
            <person name="Yu Y."/>
            <person name="Liu H."/>
            <person name="Yang J."/>
            <person name="Ma W."/>
            <person name="Pressel S."/>
            <person name="Wu Y."/>
            <person name="Schneider H."/>
        </authorList>
    </citation>
    <scope>NUCLEOTIDE SEQUENCE</scope>
</reference>
<feature type="binding site" evidence="8">
    <location>
        <position position="69"/>
    </location>
    <ligand>
        <name>Zn(2+)</name>
        <dbReference type="ChEBI" id="CHEBI:29105"/>
    </ligand>
</feature>
<dbReference type="Pfam" id="PF04997">
    <property type="entry name" value="RNA_pol_Rpb1_1"/>
    <property type="match status" value="1"/>
</dbReference>
<dbReference type="InterPro" id="IPR045867">
    <property type="entry name" value="DNA-dir_RpoC_beta_prime"/>
</dbReference>
<keyword evidence="8" id="KW-0862">Zinc</keyword>
<dbReference type="GO" id="GO:0003677">
    <property type="term" value="F:DNA binding"/>
    <property type="evidence" value="ECO:0007669"/>
    <property type="project" value="UniProtKB-UniRule"/>
</dbReference>
<dbReference type="GO" id="GO:0006351">
    <property type="term" value="P:DNA-templated transcription"/>
    <property type="evidence" value="ECO:0007669"/>
    <property type="project" value="UniProtKB-UniRule"/>
</dbReference>
<feature type="binding site" evidence="8">
    <location>
        <position position="71"/>
    </location>
    <ligand>
        <name>Zn(2+)</name>
        <dbReference type="ChEBI" id="CHEBI:29105"/>
    </ligand>
</feature>
<comment type="catalytic activity">
    <reaction evidence="7 8 9">
        <text>RNA(n) + a ribonucleoside 5'-triphosphate = RNA(n+1) + diphosphate</text>
        <dbReference type="Rhea" id="RHEA:21248"/>
        <dbReference type="Rhea" id="RHEA-COMP:14527"/>
        <dbReference type="Rhea" id="RHEA-COMP:17342"/>
        <dbReference type="ChEBI" id="CHEBI:33019"/>
        <dbReference type="ChEBI" id="CHEBI:61557"/>
        <dbReference type="ChEBI" id="CHEBI:140395"/>
        <dbReference type="EC" id="2.7.7.6"/>
    </reaction>
</comment>
<dbReference type="PANTHER" id="PTHR19376">
    <property type="entry name" value="DNA-DIRECTED RNA POLYMERASE"/>
    <property type="match status" value="1"/>
</dbReference>
<dbReference type="GeneID" id="40873089"/>
<feature type="binding site" evidence="8">
    <location>
        <position position="490"/>
    </location>
    <ligand>
        <name>Mg(2+)</name>
        <dbReference type="ChEBI" id="CHEBI:18420"/>
    </ligand>
</feature>
<dbReference type="InterPro" id="IPR006592">
    <property type="entry name" value="RNA_pol_N"/>
</dbReference>
<comment type="function">
    <text evidence="1 8 9">DNA-dependent RNA polymerase catalyzes the transcription of DNA into RNA using the four ribonucleoside triphosphates as substrates.</text>
</comment>
<comment type="subunit">
    <text evidence="8">In plastids the minimal PEP RNA polymerase catalytic core is composed of four subunits: alpha, beta, beta', and beta''. When a (nuclear-encoded) sigma factor is associated with the core the holoenzyme is formed, which can initiate transcription.</text>
</comment>
<feature type="binding site" evidence="8">
    <location>
        <position position="89"/>
    </location>
    <ligand>
        <name>Zn(2+)</name>
        <dbReference type="ChEBI" id="CHEBI:29105"/>
    </ligand>
</feature>
<evidence type="ECO:0000256" key="9">
    <source>
        <dbReference type="RuleBase" id="RU004279"/>
    </source>
</evidence>